<evidence type="ECO:0000313" key="2">
    <source>
        <dbReference type="Proteomes" id="UP000789366"/>
    </source>
</evidence>
<reference evidence="1" key="1">
    <citation type="submission" date="2021-06" db="EMBL/GenBank/DDBJ databases">
        <authorList>
            <person name="Kallberg Y."/>
            <person name="Tangrot J."/>
            <person name="Rosling A."/>
        </authorList>
    </citation>
    <scope>NUCLEOTIDE SEQUENCE</scope>
    <source>
        <strain evidence="1">28 12/20/2015</strain>
    </source>
</reference>
<protein>
    <submittedName>
        <fullName evidence="1">6367_t:CDS:1</fullName>
    </submittedName>
</protein>
<gene>
    <name evidence="1" type="ORF">SPELUC_LOCUS2082</name>
</gene>
<sequence>LWVQDKKFEKLRDQYEYDALRQIGQNLDIALSSTSGEEVLKHIESKNENLTEYDEAINKARQAAALKKRDKWKYASNEPFFHEASWHTKPSYYESKL</sequence>
<keyword evidence="2" id="KW-1185">Reference proteome</keyword>
<accession>A0ACA9KKY7</accession>
<organism evidence="1 2">
    <name type="scientific">Cetraspora pellucida</name>
    <dbReference type="NCBI Taxonomy" id="1433469"/>
    <lineage>
        <taxon>Eukaryota</taxon>
        <taxon>Fungi</taxon>
        <taxon>Fungi incertae sedis</taxon>
        <taxon>Mucoromycota</taxon>
        <taxon>Glomeromycotina</taxon>
        <taxon>Glomeromycetes</taxon>
        <taxon>Diversisporales</taxon>
        <taxon>Gigasporaceae</taxon>
        <taxon>Cetraspora</taxon>
    </lineage>
</organism>
<evidence type="ECO:0000313" key="1">
    <source>
        <dbReference type="EMBL" id="CAG8480023.1"/>
    </source>
</evidence>
<name>A0ACA9KKY7_9GLOM</name>
<dbReference type="EMBL" id="CAJVPW010001285">
    <property type="protein sequence ID" value="CAG8480023.1"/>
    <property type="molecule type" value="Genomic_DNA"/>
</dbReference>
<comment type="caution">
    <text evidence="1">The sequence shown here is derived from an EMBL/GenBank/DDBJ whole genome shotgun (WGS) entry which is preliminary data.</text>
</comment>
<feature type="non-terminal residue" evidence="1">
    <location>
        <position position="1"/>
    </location>
</feature>
<dbReference type="Proteomes" id="UP000789366">
    <property type="component" value="Unassembled WGS sequence"/>
</dbReference>
<proteinExistence type="predicted"/>